<dbReference type="InterPro" id="IPR003598">
    <property type="entry name" value="Ig_sub2"/>
</dbReference>
<dbReference type="SUPFAM" id="SSF49265">
    <property type="entry name" value="Fibronectin type III"/>
    <property type="match status" value="4"/>
</dbReference>
<dbReference type="InterPro" id="IPR007110">
    <property type="entry name" value="Ig-like_dom"/>
</dbReference>
<dbReference type="Ensembl" id="ENSPMGT00000015205.1">
    <property type="protein sequence ID" value="ENSPMGP00000014251.1"/>
    <property type="gene ID" value="ENSPMGG00000011667.1"/>
</dbReference>
<dbReference type="CDD" id="cd00063">
    <property type="entry name" value="FN3"/>
    <property type="match status" value="6"/>
</dbReference>
<dbReference type="InterPro" id="IPR036179">
    <property type="entry name" value="Ig-like_dom_sf"/>
</dbReference>
<feature type="domain" description="Ig-like" evidence="3">
    <location>
        <begin position="6"/>
        <end position="94"/>
    </location>
</feature>
<reference evidence="5" key="1">
    <citation type="submission" date="2025-08" db="UniProtKB">
        <authorList>
            <consortium name="Ensembl"/>
        </authorList>
    </citation>
    <scope>IDENTIFICATION</scope>
</reference>
<feature type="domain" description="Fibronectin type-III" evidence="4">
    <location>
        <begin position="101"/>
        <end position="195"/>
    </location>
</feature>
<dbReference type="GO" id="GO:0048738">
    <property type="term" value="P:cardiac muscle tissue development"/>
    <property type="evidence" value="ECO:0007669"/>
    <property type="project" value="TreeGrafter"/>
</dbReference>
<dbReference type="FunFam" id="2.60.40.10:FF:000003">
    <property type="entry name" value="Titin isoform E"/>
    <property type="match status" value="1"/>
</dbReference>
<evidence type="ECO:0000313" key="6">
    <source>
        <dbReference type="Proteomes" id="UP000261520"/>
    </source>
</evidence>
<dbReference type="PANTHER" id="PTHR14340">
    <property type="entry name" value="MICROFIBRIL-ASSOCIATED GLYCOPROTEIN 3"/>
    <property type="match status" value="1"/>
</dbReference>
<feature type="domain" description="Fibronectin type-III" evidence="4">
    <location>
        <begin position="198"/>
        <end position="290"/>
    </location>
</feature>
<dbReference type="InterPro" id="IPR013783">
    <property type="entry name" value="Ig-like_fold"/>
</dbReference>
<name>A0A3B4ACM2_9GOBI</name>
<organism evidence="5 6">
    <name type="scientific">Periophthalmus magnuspinnatus</name>
    <dbReference type="NCBI Taxonomy" id="409849"/>
    <lineage>
        <taxon>Eukaryota</taxon>
        <taxon>Metazoa</taxon>
        <taxon>Chordata</taxon>
        <taxon>Craniata</taxon>
        <taxon>Vertebrata</taxon>
        <taxon>Euteleostomi</taxon>
        <taxon>Actinopterygii</taxon>
        <taxon>Neopterygii</taxon>
        <taxon>Teleostei</taxon>
        <taxon>Neoteleostei</taxon>
        <taxon>Acanthomorphata</taxon>
        <taxon>Gobiaria</taxon>
        <taxon>Gobiiformes</taxon>
        <taxon>Gobioidei</taxon>
        <taxon>Gobiidae</taxon>
        <taxon>Oxudercinae</taxon>
        <taxon>Periophthalmus</taxon>
    </lineage>
</organism>
<evidence type="ECO:0008006" key="7">
    <source>
        <dbReference type="Google" id="ProtNLM"/>
    </source>
</evidence>
<dbReference type="PANTHER" id="PTHR14340:SF13">
    <property type="entry name" value="TITIN"/>
    <property type="match status" value="1"/>
</dbReference>
<evidence type="ECO:0000256" key="1">
    <source>
        <dbReference type="ARBA" id="ARBA00022737"/>
    </source>
</evidence>
<keyword evidence="1" id="KW-0677">Repeat</keyword>
<feature type="domain" description="Fibronectin type-III" evidence="4">
    <location>
        <begin position="590"/>
        <end position="686"/>
    </location>
</feature>
<dbReference type="SUPFAM" id="SSF48726">
    <property type="entry name" value="Immunoglobulin"/>
    <property type="match status" value="2"/>
</dbReference>
<evidence type="ECO:0000313" key="5">
    <source>
        <dbReference type="Ensembl" id="ENSPMGP00000014251.1"/>
    </source>
</evidence>
<dbReference type="InterPro" id="IPR003961">
    <property type="entry name" value="FN3_dom"/>
</dbReference>
<dbReference type="Pfam" id="PF07679">
    <property type="entry name" value="I-set"/>
    <property type="match status" value="2"/>
</dbReference>
<accession>A0A3B4ACM2</accession>
<dbReference type="SMART" id="SM00060">
    <property type="entry name" value="FN3"/>
    <property type="match status" value="6"/>
</dbReference>
<sequence length="790" mass="86785">MGAAEPEFELDVELRRTLVVRAGCSIRMFVPIKGRPSPSVTWTKEGGAVTRAVIDSTESFTMLLIPESTRNDAGKYELTLENASGKKTAEVHVRVLDSPGPPINLKPVKIDKESITLSWEMPLIDGGAKITNYIIEKRESTRKAFATCVMHCPTTSARIGELGEGCEYYFRVSAENEYGIGEAVETSDPIRASQAPTPPPSIVPTDITKNSVSLAWTRPKHDGGSRITGYVLEAQKKGTDQWAHVTTVKTMDFIVKNLNENEEYIFRVMAVNLSGRSAPRESKPITVKESTMLPEFDLRAVCQKTVIAKAGDDIKVEIPVIGRPRPTVSWQKDGTALKLTQRTNAEMTGATVVLSIGECNRSDSGVYTMTGKNIAGTVSENLIVRVHDVPGPPKGPVKIVEISRTYCVFSWEPPENDGGVPINNYVVEIRDTTSQTWTELSATVIRTVFKAVRLNTGSEYQFRVKAKNRYGAGPPITSEAVVAAYPFKVPGPPGTPHVVAFTKDSITVGWNEPVSDGGSEVLGYHVERKERSSIIWTKISSSMVKGNIFKSSGLEDGMAYEFRVSAENLAGIGKASKASEAILALDPVDPPGQPEPVFVNKNVITIQWTKPEYDGGFKITGYTVEKKELPDGRWIRANFTNIMETQFTVSGLTQDASYEFRVFARNAAGSVSMPSDPSDPITCRDDIVEPRIMVDAVFRDVISHYIVERRETSRLVWTVIDPKVESTCLKVTKLLEGDEYIFRIRAVNQFGVGAPLESAPVLIKDPYLPPEARLAWTVVCSSCTAPCYKV</sequence>
<dbReference type="Proteomes" id="UP000261520">
    <property type="component" value="Unplaced"/>
</dbReference>
<dbReference type="FunFam" id="2.60.40.10:FF:000011">
    <property type="entry name" value="Titin b"/>
    <property type="match status" value="1"/>
</dbReference>
<dbReference type="FunFam" id="2.60.40.10:FF:000002">
    <property type="entry name" value="Titin a"/>
    <property type="match status" value="2"/>
</dbReference>
<dbReference type="CDD" id="cd05748">
    <property type="entry name" value="Ig_Titin_like"/>
    <property type="match status" value="2"/>
</dbReference>
<dbReference type="GO" id="GO:0008307">
    <property type="term" value="F:structural constituent of muscle"/>
    <property type="evidence" value="ECO:0007669"/>
    <property type="project" value="TreeGrafter"/>
</dbReference>
<feature type="domain" description="Ig-like" evidence="3">
    <location>
        <begin position="294"/>
        <end position="385"/>
    </location>
</feature>
<dbReference type="FunFam" id="2.60.40.10:FF:000034">
    <property type="entry name" value="Titin isoform A"/>
    <property type="match status" value="1"/>
</dbReference>
<dbReference type="AlphaFoldDB" id="A0A3B4ACM2"/>
<dbReference type="PROSITE" id="PS50835">
    <property type="entry name" value="IG_LIKE"/>
    <property type="match status" value="2"/>
</dbReference>
<dbReference type="Gene3D" id="2.60.40.10">
    <property type="entry name" value="Immunoglobulins"/>
    <property type="match status" value="8"/>
</dbReference>
<dbReference type="PROSITE" id="PS50853">
    <property type="entry name" value="FN3"/>
    <property type="match status" value="5"/>
</dbReference>
<evidence type="ECO:0000256" key="2">
    <source>
        <dbReference type="ARBA" id="ARBA00023319"/>
    </source>
</evidence>
<evidence type="ECO:0000259" key="4">
    <source>
        <dbReference type="PROSITE" id="PS50853"/>
    </source>
</evidence>
<proteinExistence type="predicted"/>
<keyword evidence="6" id="KW-1185">Reference proteome</keyword>
<protein>
    <recommendedName>
        <fullName evidence="7">Titin</fullName>
    </recommendedName>
</protein>
<feature type="domain" description="Fibronectin type-III" evidence="4">
    <location>
        <begin position="492"/>
        <end position="587"/>
    </location>
</feature>
<dbReference type="PRINTS" id="PR00014">
    <property type="entry name" value="FNTYPEIII"/>
</dbReference>
<dbReference type="InterPro" id="IPR003599">
    <property type="entry name" value="Ig_sub"/>
</dbReference>
<dbReference type="GO" id="GO:0045214">
    <property type="term" value="P:sarcomere organization"/>
    <property type="evidence" value="ECO:0007669"/>
    <property type="project" value="TreeGrafter"/>
</dbReference>
<dbReference type="GO" id="GO:0031430">
    <property type="term" value="C:M band"/>
    <property type="evidence" value="ECO:0007669"/>
    <property type="project" value="TreeGrafter"/>
</dbReference>
<evidence type="ECO:0000259" key="3">
    <source>
        <dbReference type="PROSITE" id="PS50835"/>
    </source>
</evidence>
<dbReference type="FunFam" id="2.60.40.10:FF:000012">
    <property type="entry name" value="titin isoform X1"/>
    <property type="match status" value="1"/>
</dbReference>
<dbReference type="FunFam" id="2.60.40.10:FF:000112">
    <property type="entry name" value="Titin a"/>
    <property type="match status" value="1"/>
</dbReference>
<dbReference type="SMART" id="SM00408">
    <property type="entry name" value="IGc2"/>
    <property type="match status" value="2"/>
</dbReference>
<dbReference type="Pfam" id="PF00041">
    <property type="entry name" value="fn3"/>
    <property type="match status" value="5"/>
</dbReference>
<dbReference type="SMART" id="SM00409">
    <property type="entry name" value="IG"/>
    <property type="match status" value="2"/>
</dbReference>
<reference evidence="5" key="2">
    <citation type="submission" date="2025-09" db="UniProtKB">
        <authorList>
            <consortium name="Ensembl"/>
        </authorList>
    </citation>
    <scope>IDENTIFICATION</scope>
</reference>
<feature type="domain" description="Fibronectin type-III" evidence="4">
    <location>
        <begin position="392"/>
        <end position="487"/>
    </location>
</feature>
<keyword evidence="2" id="KW-0393">Immunoglobulin domain</keyword>
<dbReference type="InterPro" id="IPR036116">
    <property type="entry name" value="FN3_sf"/>
</dbReference>
<dbReference type="InterPro" id="IPR013098">
    <property type="entry name" value="Ig_I-set"/>
</dbReference>